<dbReference type="PANTHER" id="PTHR20879">
    <property type="entry name" value="INTERLEUKIN-27 SUBUNIT ALPHA"/>
    <property type="match status" value="1"/>
</dbReference>
<evidence type="ECO:0000313" key="3">
    <source>
        <dbReference type="Proteomes" id="UP001066276"/>
    </source>
</evidence>
<dbReference type="GO" id="GO:0045523">
    <property type="term" value="F:interleukin-27 receptor binding"/>
    <property type="evidence" value="ECO:0007669"/>
    <property type="project" value="InterPro"/>
</dbReference>
<dbReference type="GO" id="GO:0045625">
    <property type="term" value="P:regulation of T-helper 1 cell differentiation"/>
    <property type="evidence" value="ECO:0007669"/>
    <property type="project" value="TreeGrafter"/>
</dbReference>
<protein>
    <recommendedName>
        <fullName evidence="4">Interleukin-27 subunit alpha</fullName>
    </recommendedName>
</protein>
<gene>
    <name evidence="2" type="ORF">NDU88_003597</name>
</gene>
<proteinExistence type="predicted"/>
<dbReference type="GO" id="GO:0005615">
    <property type="term" value="C:extracellular space"/>
    <property type="evidence" value="ECO:0007669"/>
    <property type="project" value="TreeGrafter"/>
</dbReference>
<dbReference type="InterPro" id="IPR026207">
    <property type="entry name" value="IL-27_alpha"/>
</dbReference>
<dbReference type="PANTHER" id="PTHR20879:SF1">
    <property type="entry name" value="INTERLEUKIN-27 SUBUNIT ALPHA"/>
    <property type="match status" value="1"/>
</dbReference>
<evidence type="ECO:0008006" key="4">
    <source>
        <dbReference type="Google" id="ProtNLM"/>
    </source>
</evidence>
<reference evidence="2" key="1">
    <citation type="journal article" date="2022" name="bioRxiv">
        <title>Sequencing and chromosome-scale assembly of the giantPleurodeles waltlgenome.</title>
        <authorList>
            <person name="Brown T."/>
            <person name="Elewa A."/>
            <person name="Iarovenko S."/>
            <person name="Subramanian E."/>
            <person name="Araus A.J."/>
            <person name="Petzold A."/>
            <person name="Susuki M."/>
            <person name="Suzuki K.-i.T."/>
            <person name="Hayashi T."/>
            <person name="Toyoda A."/>
            <person name="Oliveira C."/>
            <person name="Osipova E."/>
            <person name="Leigh N.D."/>
            <person name="Simon A."/>
            <person name="Yun M.H."/>
        </authorList>
    </citation>
    <scope>NUCLEOTIDE SEQUENCE</scope>
    <source>
        <strain evidence="2">20211129_DDA</strain>
        <tissue evidence="2">Liver</tissue>
    </source>
</reference>
<dbReference type="InterPro" id="IPR009079">
    <property type="entry name" value="4_helix_cytokine-like_core"/>
</dbReference>
<keyword evidence="1" id="KW-0732">Signal</keyword>
<dbReference type="GO" id="GO:0042129">
    <property type="term" value="P:regulation of T cell proliferation"/>
    <property type="evidence" value="ECO:0007669"/>
    <property type="project" value="InterPro"/>
</dbReference>
<feature type="signal peptide" evidence="1">
    <location>
        <begin position="1"/>
        <end position="24"/>
    </location>
</feature>
<dbReference type="EMBL" id="JANPWB010000011">
    <property type="protein sequence ID" value="KAJ1125160.1"/>
    <property type="molecule type" value="Genomic_DNA"/>
</dbReference>
<feature type="chain" id="PRO_5043485079" description="Interleukin-27 subunit alpha" evidence="1">
    <location>
        <begin position="25"/>
        <end position="194"/>
    </location>
</feature>
<keyword evidence="3" id="KW-1185">Reference proteome</keyword>
<sequence length="194" mass="21553">MAALGNALTLLLLCLGLRIPEFCCFSPGDSSEGLSGEASAEQITGMQLEFEHSLTLARKLLAETRALIHVYIMDRLRVLGESFRIYSAYLEVIAEREKSQSHSSIGLGLSIVRLDLRDLRHHIHLQMSIAHIPLQVSAPLRIPEHILHPSSSWKAQVQALSTLRHLEQCLGRVVREFTFLRASVPRDLSGAVQG</sequence>
<evidence type="ECO:0000313" key="2">
    <source>
        <dbReference type="EMBL" id="KAJ1125160.1"/>
    </source>
</evidence>
<comment type="caution">
    <text evidence="2">The sequence shown here is derived from an EMBL/GenBank/DDBJ whole genome shotgun (WGS) entry which is preliminary data.</text>
</comment>
<dbReference type="Gene3D" id="1.20.1250.10">
    <property type="match status" value="1"/>
</dbReference>
<evidence type="ECO:0000256" key="1">
    <source>
        <dbReference type="SAM" id="SignalP"/>
    </source>
</evidence>
<dbReference type="Proteomes" id="UP001066276">
    <property type="component" value="Chromosome 7"/>
</dbReference>
<name>A0AAV7PAH2_PLEWA</name>
<organism evidence="2 3">
    <name type="scientific">Pleurodeles waltl</name>
    <name type="common">Iberian ribbed newt</name>
    <dbReference type="NCBI Taxonomy" id="8319"/>
    <lineage>
        <taxon>Eukaryota</taxon>
        <taxon>Metazoa</taxon>
        <taxon>Chordata</taxon>
        <taxon>Craniata</taxon>
        <taxon>Vertebrata</taxon>
        <taxon>Euteleostomi</taxon>
        <taxon>Amphibia</taxon>
        <taxon>Batrachia</taxon>
        <taxon>Caudata</taxon>
        <taxon>Salamandroidea</taxon>
        <taxon>Salamandridae</taxon>
        <taxon>Pleurodelinae</taxon>
        <taxon>Pleurodeles</taxon>
    </lineage>
</organism>
<dbReference type="AlphaFoldDB" id="A0AAV7PAH2"/>
<accession>A0AAV7PAH2</accession>